<comment type="caution">
    <text evidence="2">The sequence shown here is derived from an EMBL/GenBank/DDBJ whole genome shotgun (WGS) entry which is preliminary data.</text>
</comment>
<dbReference type="EMBL" id="AMZH03018442">
    <property type="protein sequence ID" value="RRT41614.1"/>
    <property type="molecule type" value="Genomic_DNA"/>
</dbReference>
<feature type="non-terminal residue" evidence="2">
    <location>
        <position position="53"/>
    </location>
</feature>
<dbReference type="Proteomes" id="UP000287651">
    <property type="component" value="Unassembled WGS sequence"/>
</dbReference>
<reference evidence="2 3" key="1">
    <citation type="journal article" date="2014" name="Agronomy (Basel)">
        <title>A Draft Genome Sequence for Ensete ventricosum, the Drought-Tolerant Tree Against Hunger.</title>
        <authorList>
            <person name="Harrison J."/>
            <person name="Moore K.A."/>
            <person name="Paszkiewicz K."/>
            <person name="Jones T."/>
            <person name="Grant M."/>
            <person name="Ambacheew D."/>
            <person name="Muzemil S."/>
            <person name="Studholme D.J."/>
        </authorList>
    </citation>
    <scope>NUCLEOTIDE SEQUENCE [LARGE SCALE GENOMIC DNA]</scope>
</reference>
<name>A0A426XQ58_ENSVE</name>
<proteinExistence type="predicted"/>
<organism evidence="2 3">
    <name type="scientific">Ensete ventricosum</name>
    <name type="common">Abyssinian banana</name>
    <name type="synonym">Musa ensete</name>
    <dbReference type="NCBI Taxonomy" id="4639"/>
    <lineage>
        <taxon>Eukaryota</taxon>
        <taxon>Viridiplantae</taxon>
        <taxon>Streptophyta</taxon>
        <taxon>Embryophyta</taxon>
        <taxon>Tracheophyta</taxon>
        <taxon>Spermatophyta</taxon>
        <taxon>Magnoliopsida</taxon>
        <taxon>Liliopsida</taxon>
        <taxon>Zingiberales</taxon>
        <taxon>Musaceae</taxon>
        <taxon>Ensete</taxon>
    </lineage>
</organism>
<feature type="region of interest" description="Disordered" evidence="1">
    <location>
        <begin position="1"/>
        <end position="53"/>
    </location>
</feature>
<accession>A0A426XQ58</accession>
<protein>
    <submittedName>
        <fullName evidence="2">Uncharacterized protein</fullName>
    </submittedName>
</protein>
<evidence type="ECO:0000313" key="3">
    <source>
        <dbReference type="Proteomes" id="UP000287651"/>
    </source>
</evidence>
<sequence>MGSARSGQVVRAAPVASSWRGDAHRGATYGHGARPPVRSRPSAAVPTAGATAH</sequence>
<gene>
    <name evidence="2" type="ORF">B296_00057705</name>
</gene>
<evidence type="ECO:0000256" key="1">
    <source>
        <dbReference type="SAM" id="MobiDB-lite"/>
    </source>
</evidence>
<dbReference type="AlphaFoldDB" id="A0A426XQ58"/>
<evidence type="ECO:0000313" key="2">
    <source>
        <dbReference type="EMBL" id="RRT41614.1"/>
    </source>
</evidence>